<protein>
    <submittedName>
        <fullName evidence="3">Uncharacterized protein</fullName>
    </submittedName>
</protein>
<sequence length="127" mass="14091">MSAQQQQKRALSTPPQPLFIDGRRSATTAADSPLFQQQQQLFAYKQHHQQQQQQFPATIPSFVHLPQQVKSAASSLHKLMDAEQIRHLTPPQPKGSAPHFIQTLVSVVAPEGQNARFEAVVTGVSFL</sequence>
<reference evidence="3" key="3">
    <citation type="submission" date="2016-06" db="UniProtKB">
        <authorList>
            <consortium name="WormBaseParasite"/>
        </authorList>
    </citation>
    <scope>IDENTIFICATION</scope>
</reference>
<reference evidence="2" key="2">
    <citation type="submission" date="2014-05" db="EMBL/GenBank/DDBJ databases">
        <title>The genome and life-stage specific transcriptomes of Globodera pallida elucidate key aspects of plant parasitism by a cyst nematode.</title>
        <authorList>
            <person name="Cotton J.A."/>
            <person name="Lilley C.J."/>
            <person name="Jones L.M."/>
            <person name="Kikuchi T."/>
            <person name="Reid A.J."/>
            <person name="Thorpe P."/>
            <person name="Tsai I.J."/>
            <person name="Beasley H."/>
            <person name="Blok V."/>
            <person name="Cock P.J.A."/>
            <person name="Van den Akker S.E."/>
            <person name="Holroyd N."/>
            <person name="Hunt M."/>
            <person name="Mantelin S."/>
            <person name="Naghra H."/>
            <person name="Pain A."/>
            <person name="Palomares-Rius J.E."/>
            <person name="Zarowiecki M."/>
            <person name="Berriman M."/>
            <person name="Jones J.T."/>
            <person name="Urwin P.E."/>
        </authorList>
    </citation>
    <scope>NUCLEOTIDE SEQUENCE [LARGE SCALE GENOMIC DNA]</scope>
    <source>
        <strain evidence="2">Lindley</strain>
    </source>
</reference>
<accession>A0A183CIA7</accession>
<organism evidence="2 3">
    <name type="scientific">Globodera pallida</name>
    <name type="common">Potato cyst nematode worm</name>
    <name type="synonym">Heterodera pallida</name>
    <dbReference type="NCBI Taxonomy" id="36090"/>
    <lineage>
        <taxon>Eukaryota</taxon>
        <taxon>Metazoa</taxon>
        <taxon>Ecdysozoa</taxon>
        <taxon>Nematoda</taxon>
        <taxon>Chromadorea</taxon>
        <taxon>Rhabditida</taxon>
        <taxon>Tylenchina</taxon>
        <taxon>Tylenchomorpha</taxon>
        <taxon>Tylenchoidea</taxon>
        <taxon>Heteroderidae</taxon>
        <taxon>Heteroderinae</taxon>
        <taxon>Globodera</taxon>
    </lineage>
</organism>
<dbReference type="WBParaSite" id="GPLIN_001261300">
    <property type="protein sequence ID" value="GPLIN_001261300"/>
    <property type="gene ID" value="GPLIN_001261300"/>
</dbReference>
<keyword evidence="2" id="KW-1185">Reference proteome</keyword>
<feature type="compositionally biased region" description="Polar residues" evidence="1">
    <location>
        <begin position="1"/>
        <end position="10"/>
    </location>
</feature>
<proteinExistence type="predicted"/>
<evidence type="ECO:0000256" key="1">
    <source>
        <dbReference type="SAM" id="MobiDB-lite"/>
    </source>
</evidence>
<name>A0A183CIA7_GLOPA</name>
<evidence type="ECO:0000313" key="3">
    <source>
        <dbReference type="WBParaSite" id="GPLIN_001261300"/>
    </source>
</evidence>
<dbReference type="AlphaFoldDB" id="A0A183CIA7"/>
<dbReference type="Proteomes" id="UP000050741">
    <property type="component" value="Unassembled WGS sequence"/>
</dbReference>
<feature type="region of interest" description="Disordered" evidence="1">
    <location>
        <begin position="1"/>
        <end position="29"/>
    </location>
</feature>
<evidence type="ECO:0000313" key="2">
    <source>
        <dbReference type="Proteomes" id="UP000050741"/>
    </source>
</evidence>
<reference evidence="2" key="1">
    <citation type="submission" date="2013-12" db="EMBL/GenBank/DDBJ databases">
        <authorList>
            <person name="Aslett M."/>
        </authorList>
    </citation>
    <scope>NUCLEOTIDE SEQUENCE [LARGE SCALE GENOMIC DNA]</scope>
    <source>
        <strain evidence="2">Lindley</strain>
    </source>
</reference>